<evidence type="ECO:0000256" key="1">
    <source>
        <dbReference type="SAM" id="MobiDB-lite"/>
    </source>
</evidence>
<organism evidence="2 3">
    <name type="scientific">Pleurodeles waltl</name>
    <name type="common">Iberian ribbed newt</name>
    <dbReference type="NCBI Taxonomy" id="8319"/>
    <lineage>
        <taxon>Eukaryota</taxon>
        <taxon>Metazoa</taxon>
        <taxon>Chordata</taxon>
        <taxon>Craniata</taxon>
        <taxon>Vertebrata</taxon>
        <taxon>Euteleostomi</taxon>
        <taxon>Amphibia</taxon>
        <taxon>Batrachia</taxon>
        <taxon>Caudata</taxon>
        <taxon>Salamandroidea</taxon>
        <taxon>Salamandridae</taxon>
        <taxon>Pleurodelinae</taxon>
        <taxon>Pleurodeles</taxon>
    </lineage>
</organism>
<feature type="region of interest" description="Disordered" evidence="1">
    <location>
        <begin position="1"/>
        <end position="32"/>
    </location>
</feature>
<dbReference type="Proteomes" id="UP001066276">
    <property type="component" value="Chromosome 4_2"/>
</dbReference>
<dbReference type="AlphaFoldDB" id="A0AAV7S4R3"/>
<sequence length="119" mass="13340">MRGQCGAPAPGEPRRKRADPGASHATRPGPVWHRTLVRGSAEARRPHLLSRLLACLPSLWSHNFAPPEAPSLRQPGGHTRDLKQNKYKRHAAKILDYSRVGSSFDRYAGLSRRDDLLRF</sequence>
<dbReference type="EMBL" id="JANPWB010000008">
    <property type="protein sequence ID" value="KAJ1159612.1"/>
    <property type="molecule type" value="Genomic_DNA"/>
</dbReference>
<reference evidence="2" key="1">
    <citation type="journal article" date="2022" name="bioRxiv">
        <title>Sequencing and chromosome-scale assembly of the giantPleurodeles waltlgenome.</title>
        <authorList>
            <person name="Brown T."/>
            <person name="Elewa A."/>
            <person name="Iarovenko S."/>
            <person name="Subramanian E."/>
            <person name="Araus A.J."/>
            <person name="Petzold A."/>
            <person name="Susuki M."/>
            <person name="Suzuki K.-i.T."/>
            <person name="Hayashi T."/>
            <person name="Toyoda A."/>
            <person name="Oliveira C."/>
            <person name="Osipova E."/>
            <person name="Leigh N.D."/>
            <person name="Simon A."/>
            <person name="Yun M.H."/>
        </authorList>
    </citation>
    <scope>NUCLEOTIDE SEQUENCE</scope>
    <source>
        <strain evidence="2">20211129_DDA</strain>
        <tissue evidence="2">Liver</tissue>
    </source>
</reference>
<evidence type="ECO:0000313" key="3">
    <source>
        <dbReference type="Proteomes" id="UP001066276"/>
    </source>
</evidence>
<proteinExistence type="predicted"/>
<name>A0AAV7S4R3_PLEWA</name>
<comment type="caution">
    <text evidence="2">The sequence shown here is derived from an EMBL/GenBank/DDBJ whole genome shotgun (WGS) entry which is preliminary data.</text>
</comment>
<gene>
    <name evidence="2" type="ORF">NDU88_000119</name>
</gene>
<protein>
    <submittedName>
        <fullName evidence="2">Uncharacterized protein</fullName>
    </submittedName>
</protein>
<evidence type="ECO:0000313" key="2">
    <source>
        <dbReference type="EMBL" id="KAJ1159612.1"/>
    </source>
</evidence>
<keyword evidence="3" id="KW-1185">Reference proteome</keyword>
<accession>A0AAV7S4R3</accession>